<reference evidence="2" key="1">
    <citation type="journal article" date="2023" name="Plant J.">
        <title>The genome of the king protea, Protea cynaroides.</title>
        <authorList>
            <person name="Chang J."/>
            <person name="Duong T.A."/>
            <person name="Schoeman C."/>
            <person name="Ma X."/>
            <person name="Roodt D."/>
            <person name="Barker N."/>
            <person name="Li Z."/>
            <person name="Van de Peer Y."/>
            <person name="Mizrachi E."/>
        </authorList>
    </citation>
    <scope>NUCLEOTIDE SEQUENCE</scope>
    <source>
        <tissue evidence="2">Young leaves</tissue>
    </source>
</reference>
<organism evidence="2 3">
    <name type="scientific">Protea cynaroides</name>
    <dbReference type="NCBI Taxonomy" id="273540"/>
    <lineage>
        <taxon>Eukaryota</taxon>
        <taxon>Viridiplantae</taxon>
        <taxon>Streptophyta</taxon>
        <taxon>Embryophyta</taxon>
        <taxon>Tracheophyta</taxon>
        <taxon>Spermatophyta</taxon>
        <taxon>Magnoliopsida</taxon>
        <taxon>Proteales</taxon>
        <taxon>Proteaceae</taxon>
        <taxon>Protea</taxon>
    </lineage>
</organism>
<comment type="caution">
    <text evidence="2">The sequence shown here is derived from an EMBL/GenBank/DDBJ whole genome shotgun (WGS) entry which is preliminary data.</text>
</comment>
<name>A0A9Q0QRR2_9MAGN</name>
<evidence type="ECO:0000256" key="1">
    <source>
        <dbReference type="SAM" id="MobiDB-lite"/>
    </source>
</evidence>
<gene>
    <name evidence="2" type="ORF">NE237_016134</name>
</gene>
<protein>
    <submittedName>
        <fullName evidence="2">Uncharacterized protein</fullName>
    </submittedName>
</protein>
<accession>A0A9Q0QRR2</accession>
<evidence type="ECO:0000313" key="2">
    <source>
        <dbReference type="EMBL" id="KAJ4969433.1"/>
    </source>
</evidence>
<dbReference type="EMBL" id="JAMYWD010000006">
    <property type="protein sequence ID" value="KAJ4969433.1"/>
    <property type="molecule type" value="Genomic_DNA"/>
</dbReference>
<dbReference type="AlphaFoldDB" id="A0A9Q0QRR2"/>
<dbReference type="Proteomes" id="UP001141806">
    <property type="component" value="Unassembled WGS sequence"/>
</dbReference>
<proteinExistence type="predicted"/>
<keyword evidence="3" id="KW-1185">Reference proteome</keyword>
<sequence length="392" mass="44286">MVYLRTKPSLSSDGWAAFSINLQSLSAASLPVWSVGDSWVYSECGGWDHQSIAQDRLFLLPWELGDRERAGVEHAIGSEGNSPVKVDPMAARKGDLVLYSGDLFPTEARKLPSCPRSDSVNRKGKPTHPSAPLVDAVRFYEALVASLRRVEVPPHLDESIYERAYSDPGEGDLTIWWPEDHTSFGTEQRVRVHQARSPSLRWGRRQSAKKTFSRKRVRSQAWRSSHMADSEWTIKPLQELFNFLYSGFQSCGIQSSSRGPFDEAIDAAEVDSLFYVDSAAYVYEILLGEHLLARARLRDNLINLRWKDLWENDGRLGNFVEPSSTDVLKNNPQLARAEADRARLQWELEEERRKMLYFCGFGDDDDPLPEGGAVSDGFTALDFAIVEFTPRP</sequence>
<evidence type="ECO:0000313" key="3">
    <source>
        <dbReference type="Proteomes" id="UP001141806"/>
    </source>
</evidence>
<feature type="region of interest" description="Disordered" evidence="1">
    <location>
        <begin position="110"/>
        <end position="129"/>
    </location>
</feature>